<dbReference type="Pfam" id="PF08806">
    <property type="entry name" value="Sep15_SelM"/>
    <property type="match status" value="1"/>
</dbReference>
<dbReference type="InterPro" id="IPR014912">
    <property type="entry name" value="Sep15_SelM_dom"/>
</dbReference>
<gene>
    <name evidence="4" type="ORF">QTG54_016787</name>
</gene>
<feature type="compositionally biased region" description="Basic and acidic residues" evidence="2">
    <location>
        <begin position="89"/>
        <end position="130"/>
    </location>
</feature>
<evidence type="ECO:0000256" key="1">
    <source>
        <dbReference type="ARBA" id="ARBA00005742"/>
    </source>
</evidence>
<evidence type="ECO:0000256" key="2">
    <source>
        <dbReference type="SAM" id="MobiDB-lite"/>
    </source>
</evidence>
<reference evidence="4" key="1">
    <citation type="submission" date="2023-06" db="EMBL/GenBank/DDBJ databases">
        <title>Survivors Of The Sea: Transcriptome response of Skeletonema marinoi to long-term dormancy.</title>
        <authorList>
            <person name="Pinder M.I.M."/>
            <person name="Kourtchenko O."/>
            <person name="Robertson E.K."/>
            <person name="Larsson T."/>
            <person name="Maumus F."/>
            <person name="Osuna-Cruz C.M."/>
            <person name="Vancaester E."/>
            <person name="Stenow R."/>
            <person name="Vandepoele K."/>
            <person name="Ploug H."/>
            <person name="Bruchert V."/>
            <person name="Godhe A."/>
            <person name="Topel M."/>
        </authorList>
    </citation>
    <scope>NUCLEOTIDE SEQUENCE</scope>
    <source>
        <strain evidence="4">R05AC</strain>
    </source>
</reference>
<evidence type="ECO:0000313" key="4">
    <source>
        <dbReference type="EMBL" id="KAK1732504.1"/>
    </source>
</evidence>
<dbReference type="Gene3D" id="3.40.30.50">
    <property type="entry name" value="Sep15/SelM thioredoxin-like domain, active-site redox motif"/>
    <property type="match status" value="1"/>
</dbReference>
<accession>A0AAD8XRJ2</accession>
<evidence type="ECO:0000313" key="5">
    <source>
        <dbReference type="Proteomes" id="UP001224775"/>
    </source>
</evidence>
<feature type="compositionally biased region" description="Acidic residues" evidence="2">
    <location>
        <begin position="154"/>
        <end position="170"/>
    </location>
</feature>
<dbReference type="Proteomes" id="UP001224775">
    <property type="component" value="Unassembled WGS sequence"/>
</dbReference>
<name>A0AAD8XRJ2_9STRA</name>
<keyword evidence="5" id="KW-1185">Reference proteome</keyword>
<evidence type="ECO:0000259" key="3">
    <source>
        <dbReference type="Pfam" id="PF08806"/>
    </source>
</evidence>
<feature type="domain" description="Selenoprotein F/M" evidence="3">
    <location>
        <begin position="2"/>
        <end position="74"/>
    </location>
</feature>
<protein>
    <recommendedName>
        <fullName evidence="3">Selenoprotein F/M domain-containing protein</fullName>
    </recommendedName>
</protein>
<comment type="caution">
    <text evidence="4">The sequence shown here is derived from an EMBL/GenBank/DDBJ whole genome shotgun (WGS) entry which is preliminary data.</text>
</comment>
<organism evidence="4 5">
    <name type="scientific">Skeletonema marinoi</name>
    <dbReference type="NCBI Taxonomy" id="267567"/>
    <lineage>
        <taxon>Eukaryota</taxon>
        <taxon>Sar</taxon>
        <taxon>Stramenopiles</taxon>
        <taxon>Ochrophyta</taxon>
        <taxon>Bacillariophyta</taxon>
        <taxon>Coscinodiscophyceae</taxon>
        <taxon>Thalassiosirophycidae</taxon>
        <taxon>Thalassiosirales</taxon>
        <taxon>Skeletonemataceae</taxon>
        <taxon>Skeletonema</taxon>
        <taxon>Skeletonema marinoi-dohrnii complex</taxon>
    </lineage>
</organism>
<proteinExistence type="inferred from homology"/>
<comment type="similarity">
    <text evidence="1">Belongs to the selenoprotein M/F family.</text>
</comment>
<dbReference type="InterPro" id="IPR036249">
    <property type="entry name" value="Thioredoxin-like_sf"/>
</dbReference>
<dbReference type="AlphaFoldDB" id="A0AAD8XRJ2"/>
<feature type="region of interest" description="Disordered" evidence="2">
    <location>
        <begin position="83"/>
        <end position="181"/>
    </location>
</feature>
<feature type="compositionally biased region" description="Basic and acidic residues" evidence="2">
    <location>
        <begin position="171"/>
        <end position="181"/>
    </location>
</feature>
<feature type="compositionally biased region" description="Gly residues" evidence="2">
    <location>
        <begin position="131"/>
        <end position="143"/>
    </location>
</feature>
<dbReference type="InterPro" id="IPR038219">
    <property type="entry name" value="Sep15/SelM_sf"/>
</dbReference>
<dbReference type="EMBL" id="JATAAI010000065">
    <property type="protein sequence ID" value="KAK1732504.1"/>
    <property type="molecule type" value="Genomic_DNA"/>
</dbReference>
<sequence length="181" mass="20487">MPILKSFLKDGEAESYQNVQVKFVPGRKAIMTIYESGDDDDEGEEESWVEKEQIVLSDYKTKDEMHALMVEKGFQLKSPEEVEAIQQQYKDEAEAERTKAEERREEMRIRREEMQRQREEKMMEDARAEVEGGGDGSSGGVSMGGLNRDGGVIVDDDDSSDDSSSDDSEDNEAKTDAKEEL</sequence>
<dbReference type="SUPFAM" id="SSF52833">
    <property type="entry name" value="Thioredoxin-like"/>
    <property type="match status" value="1"/>
</dbReference>